<evidence type="ECO:0000256" key="3">
    <source>
        <dbReference type="SAM" id="SignalP"/>
    </source>
</evidence>
<protein>
    <recommendedName>
        <fullName evidence="4">Outer membrane protein beta-barrel domain-containing protein</fullName>
    </recommendedName>
</protein>
<feature type="domain" description="Outer membrane protein beta-barrel" evidence="4">
    <location>
        <begin position="7"/>
        <end position="221"/>
    </location>
</feature>
<feature type="compositionally biased region" description="Pro residues" evidence="2">
    <location>
        <begin position="318"/>
        <end position="334"/>
    </location>
</feature>
<dbReference type="Pfam" id="PF13505">
    <property type="entry name" value="OMP_b-brl"/>
    <property type="match status" value="1"/>
</dbReference>
<feature type="chain" id="PRO_5026663303" description="Outer membrane protein beta-barrel domain-containing protein" evidence="3">
    <location>
        <begin position="21"/>
        <end position="334"/>
    </location>
</feature>
<dbReference type="Gene3D" id="2.40.160.20">
    <property type="match status" value="1"/>
</dbReference>
<evidence type="ECO:0000256" key="1">
    <source>
        <dbReference type="ARBA" id="ARBA00022729"/>
    </source>
</evidence>
<gene>
    <name evidence="5" type="ORF">AVDCRST_MAG09-1694</name>
</gene>
<organism evidence="5">
    <name type="scientific">uncultured Sphingomonas sp</name>
    <dbReference type="NCBI Taxonomy" id="158754"/>
    <lineage>
        <taxon>Bacteria</taxon>
        <taxon>Pseudomonadati</taxon>
        <taxon>Pseudomonadota</taxon>
        <taxon>Alphaproteobacteria</taxon>
        <taxon>Sphingomonadales</taxon>
        <taxon>Sphingomonadaceae</taxon>
        <taxon>Sphingomonas</taxon>
        <taxon>environmental samples</taxon>
    </lineage>
</organism>
<evidence type="ECO:0000259" key="4">
    <source>
        <dbReference type="Pfam" id="PF13505"/>
    </source>
</evidence>
<feature type="region of interest" description="Disordered" evidence="2">
    <location>
        <begin position="281"/>
        <end position="334"/>
    </location>
</feature>
<dbReference type="InterPro" id="IPR027385">
    <property type="entry name" value="Beta-barrel_OMP"/>
</dbReference>
<evidence type="ECO:0000313" key="5">
    <source>
        <dbReference type="EMBL" id="CAA9512429.1"/>
    </source>
</evidence>
<dbReference type="PANTHER" id="PTHR23330:SF9">
    <property type="entry name" value="PROLINE-RICH PROTEIN 11"/>
    <property type="match status" value="1"/>
</dbReference>
<name>A0A6J4T3I0_9SPHN</name>
<dbReference type="EMBL" id="CADCVZ010000036">
    <property type="protein sequence ID" value="CAA9512429.1"/>
    <property type="molecule type" value="Genomic_DNA"/>
</dbReference>
<proteinExistence type="predicted"/>
<dbReference type="GO" id="GO:0005737">
    <property type="term" value="C:cytoplasm"/>
    <property type="evidence" value="ECO:0007669"/>
    <property type="project" value="TreeGrafter"/>
</dbReference>
<feature type="compositionally biased region" description="Pro residues" evidence="2">
    <location>
        <begin position="281"/>
        <end position="301"/>
    </location>
</feature>
<dbReference type="RefSeq" id="WP_294173489.1">
    <property type="nucleotide sequence ID" value="NZ_CADCVZ010000036.1"/>
</dbReference>
<keyword evidence="1 3" id="KW-0732">Signal</keyword>
<evidence type="ECO:0000256" key="2">
    <source>
        <dbReference type="SAM" id="MobiDB-lite"/>
    </source>
</evidence>
<dbReference type="SUPFAM" id="SSF56925">
    <property type="entry name" value="OMPA-like"/>
    <property type="match status" value="1"/>
</dbReference>
<feature type="signal peptide" evidence="3">
    <location>
        <begin position="1"/>
        <end position="20"/>
    </location>
</feature>
<dbReference type="AlphaFoldDB" id="A0A6J4T3I0"/>
<accession>A0A6J4T3I0</accession>
<reference evidence="5" key="1">
    <citation type="submission" date="2020-02" db="EMBL/GenBank/DDBJ databases">
        <authorList>
            <person name="Meier V. D."/>
        </authorList>
    </citation>
    <scope>NUCLEOTIDE SEQUENCE</scope>
    <source>
        <strain evidence="5">AVDCRST_MAG09</strain>
    </source>
</reference>
<dbReference type="InterPro" id="IPR011250">
    <property type="entry name" value="OMP/PagP_B-barrel"/>
</dbReference>
<dbReference type="PANTHER" id="PTHR23330">
    <property type="entry name" value="P300 TRANSCRIPTIONAL COFACTOR JMY-RELATED"/>
    <property type="match status" value="1"/>
</dbReference>
<sequence>MRKLLLTATAAMAVASPAAARDGQPYFGIEGGILLPKDQDADIDVDFTTTQTPATPAAPAGPGDTSFNNALGIDYRRGIDADAIIGYDFGAFRLEGELGFKRAKLNDFEIDGGFVDALNVALNRPSVAPDPGAPGLAPLVATDFTLDGRVRILSAMVNGLLDFGDEDGLSFYAGGGLGRARAKFAGQKEGAWAGQLIAGARYALTSNIDFGLKYRHFRTRKLSLADDTAVSLLGNANRFVLDPANPTIVNQTTNADLFANYEQKFRSHSLLASLIFNFGAPPAPPPPPPPPPVEAPPPPPQTQTCPDGSVILATDTCPLPPPPPPPPEPAPERG</sequence>